<keyword evidence="1" id="KW-0472">Membrane</keyword>
<reference evidence="2 3" key="1">
    <citation type="submission" date="2015-11" db="EMBL/GenBank/DDBJ databases">
        <title>Whole-Genome Sequence of Candidatus Oderbacter manganicum from the National Park Lower Oder Valley, Germany.</title>
        <authorList>
            <person name="Braun B."/>
            <person name="Liere K."/>
            <person name="Szewzyk U."/>
        </authorList>
    </citation>
    <scope>NUCLEOTIDE SEQUENCE [LARGE SCALE GENOMIC DNA]</scope>
    <source>
        <strain evidence="2 3">OTSz_A_272</strain>
    </source>
</reference>
<dbReference type="InParanoid" id="A0A1B1AL99"/>
<organism evidence="2 3">
    <name type="scientific">Candidatus Viadribacter manganicus</name>
    <dbReference type="NCBI Taxonomy" id="1759059"/>
    <lineage>
        <taxon>Bacteria</taxon>
        <taxon>Pseudomonadati</taxon>
        <taxon>Pseudomonadota</taxon>
        <taxon>Alphaproteobacteria</taxon>
        <taxon>Hyphomonadales</taxon>
        <taxon>Hyphomonadaceae</taxon>
        <taxon>Candidatus Viadribacter</taxon>
    </lineage>
</organism>
<name>A0A1B1AL99_9PROT</name>
<dbReference type="EMBL" id="CP013244">
    <property type="protein sequence ID" value="ANP47324.1"/>
    <property type="molecule type" value="Genomic_DNA"/>
</dbReference>
<dbReference type="AlphaFoldDB" id="A0A1B1AL99"/>
<dbReference type="Proteomes" id="UP000092498">
    <property type="component" value="Chromosome"/>
</dbReference>
<feature type="transmembrane region" description="Helical" evidence="1">
    <location>
        <begin position="6"/>
        <end position="26"/>
    </location>
</feature>
<evidence type="ECO:0000256" key="1">
    <source>
        <dbReference type="SAM" id="Phobius"/>
    </source>
</evidence>
<dbReference type="RefSeq" id="WP_066773248.1">
    <property type="nucleotide sequence ID" value="NZ_CP013244.1"/>
</dbReference>
<feature type="transmembrane region" description="Helical" evidence="1">
    <location>
        <begin position="76"/>
        <end position="97"/>
    </location>
</feature>
<sequence>MDWATILPYAAQAIGGAVGGNVLGALTRGGGGLLGRTLIGAIGGVAAGWAGGNVEAVGGITSMWSNLIDGENGAHLANLITGAAGGGILGLVGGLLIRSKD</sequence>
<evidence type="ECO:0000313" key="2">
    <source>
        <dbReference type="EMBL" id="ANP47324.1"/>
    </source>
</evidence>
<evidence type="ECO:0000313" key="3">
    <source>
        <dbReference type="Proteomes" id="UP000092498"/>
    </source>
</evidence>
<feature type="transmembrane region" description="Helical" evidence="1">
    <location>
        <begin position="38"/>
        <end position="64"/>
    </location>
</feature>
<gene>
    <name evidence="2" type="ORF">ATE48_16075</name>
</gene>
<keyword evidence="3" id="KW-1185">Reference proteome</keyword>
<accession>A0A1B1AL99</accession>
<dbReference type="KEGG" id="cbot:ATE48_16075"/>
<keyword evidence="1" id="KW-1133">Transmembrane helix</keyword>
<proteinExistence type="predicted"/>
<keyword evidence="1" id="KW-0812">Transmembrane</keyword>
<protein>
    <submittedName>
        <fullName evidence="2">Uncharacterized protein</fullName>
    </submittedName>
</protein>